<evidence type="ECO:0000313" key="4">
    <source>
        <dbReference type="Proteomes" id="UP000054560"/>
    </source>
</evidence>
<feature type="compositionally biased region" description="Low complexity" evidence="1">
    <location>
        <begin position="81"/>
        <end position="104"/>
    </location>
</feature>
<feature type="compositionally biased region" description="Low complexity" evidence="1">
    <location>
        <begin position="139"/>
        <end position="149"/>
    </location>
</feature>
<dbReference type="Gene3D" id="1.10.472.10">
    <property type="entry name" value="Cyclin-like"/>
    <property type="match status" value="1"/>
</dbReference>
<accession>A0A0L0FW02</accession>
<dbReference type="GO" id="GO:0000307">
    <property type="term" value="C:cyclin-dependent protein kinase holoenzyme complex"/>
    <property type="evidence" value="ECO:0007669"/>
    <property type="project" value="TreeGrafter"/>
</dbReference>
<dbReference type="eggNOG" id="ENOG502QWSP">
    <property type="taxonomic scope" value="Eukaryota"/>
</dbReference>
<keyword evidence="4" id="KW-1185">Reference proteome</keyword>
<dbReference type="PANTHER" id="PTHR15615:SF108">
    <property type="entry name" value="PROTEIN CNPPD1"/>
    <property type="match status" value="1"/>
</dbReference>
<dbReference type="GO" id="GO:0016538">
    <property type="term" value="F:cyclin-dependent protein serine/threonine kinase regulator activity"/>
    <property type="evidence" value="ECO:0007669"/>
    <property type="project" value="TreeGrafter"/>
</dbReference>
<dbReference type="Proteomes" id="UP000054560">
    <property type="component" value="Unassembled WGS sequence"/>
</dbReference>
<evidence type="ECO:0000256" key="1">
    <source>
        <dbReference type="SAM" id="MobiDB-lite"/>
    </source>
</evidence>
<organism evidence="3 4">
    <name type="scientific">Sphaeroforma arctica JP610</name>
    <dbReference type="NCBI Taxonomy" id="667725"/>
    <lineage>
        <taxon>Eukaryota</taxon>
        <taxon>Ichthyosporea</taxon>
        <taxon>Ichthyophonida</taxon>
        <taxon>Sphaeroforma</taxon>
    </lineage>
</organism>
<dbReference type="AlphaFoldDB" id="A0A0L0FW02"/>
<sequence length="596" mass="64580">MSSYLKSSSTTHQHNVVYNRPQQPGQGGSLAHTHVYASSLNQPKVHVRGLKPSILRKPPALREHDNLRTCPINALGNTTYSYGNNSGSSSLNTSRRSSSASTVSVGGGGGMSAQAYTRQLSKNSPAAHTHTPQSMGTLSASSSRNASRNGTPSSSTSRVNFLNKTPSQKAADARRRISQHDVEGACDSFASGISDSAALTNTPAYATTHRSTSTYALTRGHVHAVCVPAAVTEEASARDAPAVTPACTRKGECERKFGTPCGPSVPSSQSTVIVRKASTDESAVYPTPHNSTSPKIVKSTELVSEHTHSYACVRMDEHVHAHGSETCGDTVKGQASVSPTLHDRVRERGGFGYHIGGVYAPKLRPNLTKLAMSYSGRTDTCVNEISDDCEDGTCDMSFGRVTEKAISAVVEIVLRDWDGQNQYTRTSLSVFLRSLCVRMNLDVQCLVSTLVYLHRLKMKYPASRSASCAQRILFMSLLAATKFNHDRPYDNKAWAMVSNFTLHQVNAMELQFLDSLDYVLSIRGKDVDGMLQGLRCQELVLKIDARLDQSELDTELEHITSRLCLAAVLPDLSSVTKEWLRSSVLTVQNIIEGVAQ</sequence>
<proteinExistence type="predicted"/>
<dbReference type="InterPro" id="IPR006671">
    <property type="entry name" value="Cyclin_N"/>
</dbReference>
<dbReference type="PANTHER" id="PTHR15615">
    <property type="match status" value="1"/>
</dbReference>
<dbReference type="GO" id="GO:0005634">
    <property type="term" value="C:nucleus"/>
    <property type="evidence" value="ECO:0007669"/>
    <property type="project" value="TreeGrafter"/>
</dbReference>
<dbReference type="CDD" id="cd20557">
    <property type="entry name" value="CYCLIN_ScPCL1-like"/>
    <property type="match status" value="1"/>
</dbReference>
<reference evidence="3 4" key="1">
    <citation type="submission" date="2011-02" db="EMBL/GenBank/DDBJ databases">
        <title>The Genome Sequence of Sphaeroforma arctica JP610.</title>
        <authorList>
            <consortium name="The Broad Institute Genome Sequencing Platform"/>
            <person name="Russ C."/>
            <person name="Cuomo C."/>
            <person name="Young S.K."/>
            <person name="Zeng Q."/>
            <person name="Gargeya S."/>
            <person name="Alvarado L."/>
            <person name="Berlin A."/>
            <person name="Chapman S.B."/>
            <person name="Chen Z."/>
            <person name="Freedman E."/>
            <person name="Gellesch M."/>
            <person name="Goldberg J."/>
            <person name="Griggs A."/>
            <person name="Gujja S."/>
            <person name="Heilman E."/>
            <person name="Heiman D."/>
            <person name="Howarth C."/>
            <person name="Mehta T."/>
            <person name="Neiman D."/>
            <person name="Pearson M."/>
            <person name="Roberts A."/>
            <person name="Saif S."/>
            <person name="Shea T."/>
            <person name="Shenoy N."/>
            <person name="Sisk P."/>
            <person name="Stolte C."/>
            <person name="Sykes S."/>
            <person name="White J."/>
            <person name="Yandava C."/>
            <person name="Burger G."/>
            <person name="Gray M.W."/>
            <person name="Holland P.W.H."/>
            <person name="King N."/>
            <person name="Lang F.B.F."/>
            <person name="Roger A.J."/>
            <person name="Ruiz-Trillo I."/>
            <person name="Haas B."/>
            <person name="Nusbaum C."/>
            <person name="Birren B."/>
        </authorList>
    </citation>
    <scope>NUCLEOTIDE SEQUENCE [LARGE SCALE GENOMIC DNA]</scope>
    <source>
        <strain evidence="3 4">JP610</strain>
    </source>
</reference>
<dbReference type="OrthoDB" id="244495at2759"/>
<evidence type="ECO:0000259" key="2">
    <source>
        <dbReference type="Pfam" id="PF00134"/>
    </source>
</evidence>
<dbReference type="EMBL" id="KQ242200">
    <property type="protein sequence ID" value="KNC80103.1"/>
    <property type="molecule type" value="Genomic_DNA"/>
</dbReference>
<evidence type="ECO:0000313" key="3">
    <source>
        <dbReference type="EMBL" id="KNC80103.1"/>
    </source>
</evidence>
<dbReference type="RefSeq" id="XP_014154005.1">
    <property type="nucleotide sequence ID" value="XM_014298530.1"/>
</dbReference>
<dbReference type="SUPFAM" id="SSF47954">
    <property type="entry name" value="Cyclin-like"/>
    <property type="match status" value="1"/>
</dbReference>
<feature type="domain" description="Cyclin N-terminal" evidence="2">
    <location>
        <begin position="420"/>
        <end position="520"/>
    </location>
</feature>
<dbReference type="InterPro" id="IPR036915">
    <property type="entry name" value="Cyclin-like_sf"/>
</dbReference>
<gene>
    <name evidence="3" type="ORF">SARC_07525</name>
</gene>
<feature type="region of interest" description="Disordered" evidence="1">
    <location>
        <begin position="81"/>
        <end position="178"/>
    </location>
</feature>
<name>A0A0L0FW02_9EUKA</name>
<protein>
    <recommendedName>
        <fullName evidence="2">Cyclin N-terminal domain-containing protein</fullName>
    </recommendedName>
</protein>
<feature type="compositionally biased region" description="Polar residues" evidence="1">
    <location>
        <begin position="114"/>
        <end position="138"/>
    </location>
</feature>
<dbReference type="Pfam" id="PF00134">
    <property type="entry name" value="Cyclin_N"/>
    <property type="match status" value="1"/>
</dbReference>
<dbReference type="GeneID" id="25908029"/>
<dbReference type="STRING" id="667725.A0A0L0FW02"/>
<feature type="compositionally biased region" description="Polar residues" evidence="1">
    <location>
        <begin position="150"/>
        <end position="168"/>
    </location>
</feature>
<dbReference type="GO" id="GO:0019901">
    <property type="term" value="F:protein kinase binding"/>
    <property type="evidence" value="ECO:0007669"/>
    <property type="project" value="InterPro"/>
</dbReference>
<dbReference type="InterPro" id="IPR013922">
    <property type="entry name" value="Cyclin_PHO80-like"/>
</dbReference>